<accession>A0ABQ2PS65</accession>
<dbReference type="EMBL" id="BMLY01000007">
    <property type="protein sequence ID" value="GGP27794.1"/>
    <property type="molecule type" value="Genomic_DNA"/>
</dbReference>
<evidence type="ECO:0000259" key="1">
    <source>
        <dbReference type="Pfam" id="PF00263"/>
    </source>
</evidence>
<evidence type="ECO:0000313" key="4">
    <source>
        <dbReference type="Proteomes" id="UP000621859"/>
    </source>
</evidence>
<dbReference type="PANTHER" id="PTHR30332:SF17">
    <property type="entry name" value="TYPE IV PILIATION SYSTEM PROTEIN DR_0774-RELATED"/>
    <property type="match status" value="1"/>
</dbReference>
<feature type="domain" description="Type II/III secretion system secretin-like" evidence="1">
    <location>
        <begin position="347"/>
        <end position="530"/>
    </location>
</feature>
<dbReference type="Pfam" id="PF00263">
    <property type="entry name" value="Secretin"/>
    <property type="match status" value="1"/>
</dbReference>
<protein>
    <submittedName>
        <fullName evidence="3">Type II and III secretion system protein</fullName>
    </submittedName>
</protein>
<proteinExistence type="predicted"/>
<reference evidence="4" key="1">
    <citation type="journal article" date="2019" name="Int. J. Syst. Evol. Microbiol.">
        <title>The Global Catalogue of Microorganisms (GCM) 10K type strain sequencing project: providing services to taxonomists for standard genome sequencing and annotation.</title>
        <authorList>
            <consortium name="The Broad Institute Genomics Platform"/>
            <consortium name="The Broad Institute Genome Sequencing Center for Infectious Disease"/>
            <person name="Wu L."/>
            <person name="Ma J."/>
        </authorList>
    </citation>
    <scope>NUCLEOTIDE SEQUENCE [LARGE SCALE GENOMIC DNA]</scope>
    <source>
        <strain evidence="4">CGMCC 1.8860</strain>
    </source>
</reference>
<dbReference type="Pfam" id="PF07655">
    <property type="entry name" value="Secretin_N_2"/>
    <property type="match status" value="1"/>
</dbReference>
<dbReference type="Gene3D" id="3.55.50.30">
    <property type="match status" value="1"/>
</dbReference>
<dbReference type="RefSeq" id="WP_188697344.1">
    <property type="nucleotide sequence ID" value="NZ_BMLY01000007.1"/>
</dbReference>
<comment type="caution">
    <text evidence="3">The sequence shown here is derived from an EMBL/GenBank/DDBJ whole genome shotgun (WGS) entry which is preliminary data.</text>
</comment>
<dbReference type="InterPro" id="IPR001775">
    <property type="entry name" value="GspD/PilQ"/>
</dbReference>
<dbReference type="InterPro" id="IPR004846">
    <property type="entry name" value="T2SS/T3SS_dom"/>
</dbReference>
<name>A0ABQ2PS65_9NEIS</name>
<sequence>MPSGHVTGSLPPWRPAQEVSSEPALAVVPKSHVYSVVAYKLPVTSLLFTLARDARINLDVSPQLTGEVSLNAHDQTLPQILERISHQVPLYWFMNDGVLTVMPDQQIWRTYHVDYFNLSRSVKASVSLANSVGRSAGVTDTATDHNINSSTTDVQTTSDNAFWVRLETQLKTMLQVNVLAGPDRAAVMTPGMLAAAAADTAVRGQIGLEAAERLSRIEKNLADASKGRTESPPVAGVPSRPDVGNLVLVHPETGVVSVFAKAADHKQVAEYLHALESSAARQVLIEATIVEVLLSDRYQAGIDWGWLTATDKGWQLAQQTLGASLVDPPLALVGYSSQSFNFTVKLLEQFGRTRVLSSPKIVALNNQPAVMKVVDEQVYFTLEQTEEQNSDGQITKRRYESKLHTVPVGLVLQVLTQISGAGEIALNVRPTITNIRSWVDDPAVALLSRDAAKPVVSQVPILQIREFDATLHVPSGQLAILGGLIQDVRNDGRTGIPGLSRIPGLGDLFSYRDDTARRVELVIFLRPRVLDNRSEMLADSGVHIPDNHFFDPAVGSDLSAWQSGSVNAPRVQP</sequence>
<evidence type="ECO:0000259" key="2">
    <source>
        <dbReference type="Pfam" id="PF07655"/>
    </source>
</evidence>
<feature type="domain" description="Secretin N-terminal" evidence="2">
    <location>
        <begin position="109"/>
        <end position="175"/>
    </location>
</feature>
<dbReference type="InterPro" id="IPR011514">
    <property type="entry name" value="Secretin_N_2"/>
</dbReference>
<organism evidence="3 4">
    <name type="scientific">Silvimonas amylolytica</name>
    <dbReference type="NCBI Taxonomy" id="449663"/>
    <lineage>
        <taxon>Bacteria</taxon>
        <taxon>Pseudomonadati</taxon>
        <taxon>Pseudomonadota</taxon>
        <taxon>Betaproteobacteria</taxon>
        <taxon>Neisseriales</taxon>
        <taxon>Chitinibacteraceae</taxon>
        <taxon>Silvimonas</taxon>
    </lineage>
</organism>
<dbReference type="PRINTS" id="PR00811">
    <property type="entry name" value="BCTERIALGSPD"/>
</dbReference>
<dbReference type="InterPro" id="IPR050810">
    <property type="entry name" value="Bact_Secretion_Sys_Channel"/>
</dbReference>
<dbReference type="Proteomes" id="UP000621859">
    <property type="component" value="Unassembled WGS sequence"/>
</dbReference>
<gene>
    <name evidence="3" type="ORF">GCM10010971_36130</name>
</gene>
<keyword evidence="4" id="KW-1185">Reference proteome</keyword>
<evidence type="ECO:0000313" key="3">
    <source>
        <dbReference type="EMBL" id="GGP27794.1"/>
    </source>
</evidence>
<dbReference type="PANTHER" id="PTHR30332">
    <property type="entry name" value="PROBABLE GENERAL SECRETION PATHWAY PROTEIN D"/>
    <property type="match status" value="1"/>
</dbReference>